<protein>
    <submittedName>
        <fullName evidence="1">Uncharacterized protein</fullName>
    </submittedName>
</protein>
<dbReference type="AlphaFoldDB" id="A0A8S1NQQ4"/>
<organism evidence="1 2">
    <name type="scientific">Paramecium sonneborni</name>
    <dbReference type="NCBI Taxonomy" id="65129"/>
    <lineage>
        <taxon>Eukaryota</taxon>
        <taxon>Sar</taxon>
        <taxon>Alveolata</taxon>
        <taxon>Ciliophora</taxon>
        <taxon>Intramacronucleata</taxon>
        <taxon>Oligohymenophorea</taxon>
        <taxon>Peniculida</taxon>
        <taxon>Parameciidae</taxon>
        <taxon>Paramecium</taxon>
    </lineage>
</organism>
<gene>
    <name evidence="1" type="ORF">PSON_ATCC_30995.1.T0650049</name>
</gene>
<evidence type="ECO:0000313" key="2">
    <source>
        <dbReference type="Proteomes" id="UP000692954"/>
    </source>
</evidence>
<name>A0A8S1NQQ4_9CILI</name>
<accession>A0A8S1NQQ4</accession>
<proteinExistence type="predicted"/>
<reference evidence="1" key="1">
    <citation type="submission" date="2021-01" db="EMBL/GenBank/DDBJ databases">
        <authorList>
            <consortium name="Genoscope - CEA"/>
            <person name="William W."/>
        </authorList>
    </citation>
    <scope>NUCLEOTIDE SEQUENCE</scope>
</reference>
<dbReference type="EMBL" id="CAJJDN010000065">
    <property type="protein sequence ID" value="CAD8095707.1"/>
    <property type="molecule type" value="Genomic_DNA"/>
</dbReference>
<sequence>MIMFKKNLILRGGLKIERRRKIKYFSRWCEIQNINNFLLRIQLDENEQLSYKIR</sequence>
<comment type="caution">
    <text evidence="1">The sequence shown here is derived from an EMBL/GenBank/DDBJ whole genome shotgun (WGS) entry which is preliminary data.</text>
</comment>
<dbReference type="Proteomes" id="UP000692954">
    <property type="component" value="Unassembled WGS sequence"/>
</dbReference>
<evidence type="ECO:0000313" key="1">
    <source>
        <dbReference type="EMBL" id="CAD8095707.1"/>
    </source>
</evidence>
<keyword evidence="2" id="KW-1185">Reference proteome</keyword>